<feature type="transmembrane region" description="Helical" evidence="1">
    <location>
        <begin position="20"/>
        <end position="39"/>
    </location>
</feature>
<feature type="transmembrane region" description="Helical" evidence="1">
    <location>
        <begin position="141"/>
        <end position="166"/>
    </location>
</feature>
<keyword evidence="1" id="KW-0472">Membrane</keyword>
<dbReference type="AlphaFoldDB" id="A0A1Y6BNR7"/>
<evidence type="ECO:0000313" key="3">
    <source>
        <dbReference type="Proteomes" id="UP000192917"/>
    </source>
</evidence>
<keyword evidence="3" id="KW-1185">Reference proteome</keyword>
<accession>A0A1Y6BNR7</accession>
<name>A0A1Y6BNR7_9PROT</name>
<dbReference type="PANTHER" id="PTHR43471">
    <property type="entry name" value="ABC TRANSPORTER PERMEASE"/>
    <property type="match status" value="1"/>
</dbReference>
<dbReference type="PANTHER" id="PTHR43471:SF1">
    <property type="entry name" value="ABC TRANSPORTER PERMEASE PROTEIN NOSY-RELATED"/>
    <property type="match status" value="1"/>
</dbReference>
<dbReference type="GO" id="GO:0005886">
    <property type="term" value="C:plasma membrane"/>
    <property type="evidence" value="ECO:0007669"/>
    <property type="project" value="UniProtKB-SubCell"/>
</dbReference>
<feature type="transmembrane region" description="Helical" evidence="1">
    <location>
        <begin position="172"/>
        <end position="197"/>
    </location>
</feature>
<gene>
    <name evidence="2" type="ORF">SAMN05428998_107113</name>
</gene>
<organism evidence="2 3">
    <name type="scientific">Tistlia consotensis USBA 355</name>
    <dbReference type="NCBI Taxonomy" id="560819"/>
    <lineage>
        <taxon>Bacteria</taxon>
        <taxon>Pseudomonadati</taxon>
        <taxon>Pseudomonadota</taxon>
        <taxon>Alphaproteobacteria</taxon>
        <taxon>Rhodospirillales</taxon>
        <taxon>Rhodovibrionaceae</taxon>
        <taxon>Tistlia</taxon>
    </lineage>
</organism>
<sequence>MNALLTIAGQEVRAGIRNRWVAATTAILAALALSLVLLGSAPGGTTGASPLAVVVVSLAGLTIFLVPLIALLLSFDAVVGEAERGTLLLLLAYPVARWQIVLGKFLGHTAILALATVVGYGAAGLLLFATRGADPADWAGFATLIGTSVLLGAAFVGLGGLASIAVRERATAAGLAVGLWLVFVLLYDAALLGLLVADQGATVSGGLFDALLLLNPADVYRLINLTGSGGAALLSGMSAPGEVGQLPVAALYAALAAWILLPLGLGVLLFNRRQP</sequence>
<dbReference type="Proteomes" id="UP000192917">
    <property type="component" value="Unassembled WGS sequence"/>
</dbReference>
<protein>
    <submittedName>
        <fullName evidence="2">Cu-processing system permease protein</fullName>
    </submittedName>
</protein>
<dbReference type="GO" id="GO:0140359">
    <property type="term" value="F:ABC-type transporter activity"/>
    <property type="evidence" value="ECO:0007669"/>
    <property type="project" value="InterPro"/>
</dbReference>
<dbReference type="Pfam" id="PF12679">
    <property type="entry name" value="ABC2_membrane_2"/>
    <property type="match status" value="1"/>
</dbReference>
<evidence type="ECO:0000256" key="1">
    <source>
        <dbReference type="SAM" id="Phobius"/>
    </source>
</evidence>
<keyword evidence="1" id="KW-0812">Transmembrane</keyword>
<dbReference type="EMBL" id="FWZX01000007">
    <property type="protein sequence ID" value="SMF21595.1"/>
    <property type="molecule type" value="Genomic_DNA"/>
</dbReference>
<keyword evidence="1" id="KW-1133">Transmembrane helix</keyword>
<feature type="transmembrane region" description="Helical" evidence="1">
    <location>
        <begin position="249"/>
        <end position="270"/>
    </location>
</feature>
<evidence type="ECO:0000313" key="2">
    <source>
        <dbReference type="EMBL" id="SMF21595.1"/>
    </source>
</evidence>
<feature type="transmembrane region" description="Helical" evidence="1">
    <location>
        <begin position="108"/>
        <end position="129"/>
    </location>
</feature>
<proteinExistence type="predicted"/>
<reference evidence="2 3" key="1">
    <citation type="submission" date="2017-04" db="EMBL/GenBank/DDBJ databases">
        <authorList>
            <person name="Afonso C.L."/>
            <person name="Miller P.J."/>
            <person name="Scott M.A."/>
            <person name="Spackman E."/>
            <person name="Goraichik I."/>
            <person name="Dimitrov K.M."/>
            <person name="Suarez D.L."/>
            <person name="Swayne D.E."/>
        </authorList>
    </citation>
    <scope>NUCLEOTIDE SEQUENCE [LARGE SCALE GENOMIC DNA]</scope>
    <source>
        <strain evidence="2 3">USBA 355</strain>
    </source>
</reference>
<dbReference type="RefSeq" id="WP_085122815.1">
    <property type="nucleotide sequence ID" value="NZ_FWZX01000007.1"/>
</dbReference>
<feature type="transmembrane region" description="Helical" evidence="1">
    <location>
        <begin position="51"/>
        <end position="73"/>
    </location>
</feature>
<dbReference type="STRING" id="560819.SAMN05428998_107113"/>